<comment type="cofactor">
    <cofactor evidence="12">
        <name>[4Fe-4S] cluster</name>
        <dbReference type="ChEBI" id="CHEBI:49883"/>
    </cofactor>
    <text evidence="12">Binds 1 [4Fe-4S] cluster.</text>
</comment>
<dbReference type="InterPro" id="IPR023170">
    <property type="entry name" value="HhH_base_excis_C"/>
</dbReference>
<dbReference type="InterPro" id="IPR004035">
    <property type="entry name" value="Endouclease-III_FeS-bd_BS"/>
</dbReference>
<evidence type="ECO:0000256" key="3">
    <source>
        <dbReference type="ARBA" id="ARBA00022723"/>
    </source>
</evidence>
<dbReference type="InterPro" id="IPR000445">
    <property type="entry name" value="HhH_motif"/>
</dbReference>
<dbReference type="GO" id="GO:0140078">
    <property type="term" value="F:class I DNA-(apurinic or apyrimidinic site) endonuclease activity"/>
    <property type="evidence" value="ECO:0007669"/>
    <property type="project" value="UniProtKB-EC"/>
</dbReference>
<evidence type="ECO:0000256" key="4">
    <source>
        <dbReference type="ARBA" id="ARBA00022763"/>
    </source>
</evidence>
<organism evidence="14">
    <name type="scientific">Aquifex aeolicus</name>
    <dbReference type="NCBI Taxonomy" id="63363"/>
    <lineage>
        <taxon>Bacteria</taxon>
        <taxon>Pseudomonadati</taxon>
        <taxon>Aquificota</taxon>
        <taxon>Aquificia</taxon>
        <taxon>Aquificales</taxon>
        <taxon>Aquificaceae</taxon>
        <taxon>Aquifex</taxon>
    </lineage>
</organism>
<evidence type="ECO:0000256" key="1">
    <source>
        <dbReference type="ARBA" id="ARBA00008343"/>
    </source>
</evidence>
<evidence type="ECO:0000256" key="12">
    <source>
        <dbReference type="HAMAP-Rule" id="MF_00942"/>
    </source>
</evidence>
<keyword evidence="5 12" id="KW-0378">Hydrolase</keyword>
<evidence type="ECO:0000256" key="10">
    <source>
        <dbReference type="ARBA" id="ARBA00023239"/>
    </source>
</evidence>
<dbReference type="Proteomes" id="UP000885792">
    <property type="component" value="Unassembled WGS sequence"/>
</dbReference>
<dbReference type="AlphaFoldDB" id="A0A7C5L8S5"/>
<dbReference type="PROSITE" id="PS01155">
    <property type="entry name" value="ENDONUCLEASE_III_2"/>
    <property type="match status" value="1"/>
</dbReference>
<feature type="binding site" evidence="12">
    <location>
        <position position="200"/>
    </location>
    <ligand>
        <name>[4Fe-4S] cluster</name>
        <dbReference type="ChEBI" id="CHEBI:49883"/>
    </ligand>
</feature>
<sequence>MRKTDVPQALDILREHYERWKAPAKTLAGHHRNDPFRVLVCALLSTRTRDETTSRVCRRLFERIKRPEDVVNLPLNELRELIYPVGFYRSKAKQLKALSALLVERFGGKVPDSLEDLLSLPGVGRKVANLVLSEGYGIPAICVDTHVHRITNRWCLVKTETPLQTEKALMELIPEEYWGLLNRLLVAFGQKICTPLKPKCHACPIERLCGKCGVSSAVPLSRNPRV</sequence>
<keyword evidence="6 12" id="KW-0408">Iron</keyword>
<keyword evidence="11 12" id="KW-0326">Glycosidase</keyword>
<keyword evidence="8 12" id="KW-0238">DNA-binding</keyword>
<reference evidence="14" key="1">
    <citation type="journal article" date="2020" name="mSystems">
        <title>Genome- and Community-Level Interaction Insights into Carbon Utilization and Element Cycling Functions of Hydrothermarchaeota in Hydrothermal Sediment.</title>
        <authorList>
            <person name="Zhou Z."/>
            <person name="Liu Y."/>
            <person name="Xu W."/>
            <person name="Pan J."/>
            <person name="Luo Z.H."/>
            <person name="Li M."/>
        </authorList>
    </citation>
    <scope>NUCLEOTIDE SEQUENCE [LARGE SCALE GENOMIC DNA]</scope>
    <source>
        <strain evidence="14">HyVt-501</strain>
    </source>
</reference>
<keyword evidence="4 12" id="KW-0227">DNA damage</keyword>
<dbReference type="EMBL" id="DRNB01000344">
    <property type="protein sequence ID" value="HHJ65048.1"/>
    <property type="molecule type" value="Genomic_DNA"/>
</dbReference>
<feature type="binding site" evidence="12">
    <location>
        <position position="209"/>
    </location>
    <ligand>
        <name>[4Fe-4S] cluster</name>
        <dbReference type="ChEBI" id="CHEBI:49883"/>
    </ligand>
</feature>
<dbReference type="SUPFAM" id="SSF48150">
    <property type="entry name" value="DNA-glycosylase"/>
    <property type="match status" value="1"/>
</dbReference>
<dbReference type="FunFam" id="1.10.1670.10:FF:000001">
    <property type="entry name" value="Endonuclease III"/>
    <property type="match status" value="1"/>
</dbReference>
<keyword evidence="10 12" id="KW-0456">Lyase</keyword>
<dbReference type="InterPro" id="IPR003265">
    <property type="entry name" value="HhH-GPD_domain"/>
</dbReference>
<dbReference type="GO" id="GO:0003677">
    <property type="term" value="F:DNA binding"/>
    <property type="evidence" value="ECO:0007669"/>
    <property type="project" value="UniProtKB-UniRule"/>
</dbReference>
<evidence type="ECO:0000256" key="2">
    <source>
        <dbReference type="ARBA" id="ARBA00022485"/>
    </source>
</evidence>
<dbReference type="PANTHER" id="PTHR43286:SF1">
    <property type="entry name" value="ENDONUCLEASE III-LIKE PROTEIN 1"/>
    <property type="match status" value="1"/>
</dbReference>
<dbReference type="Pfam" id="PF10576">
    <property type="entry name" value="EndIII_4Fe-2S"/>
    <property type="match status" value="1"/>
</dbReference>
<keyword evidence="9 12" id="KW-0234">DNA repair</keyword>
<keyword evidence="14" id="KW-0540">Nuclease</keyword>
<dbReference type="FunFam" id="1.10.340.30:FF:000001">
    <property type="entry name" value="Endonuclease III"/>
    <property type="match status" value="1"/>
</dbReference>
<dbReference type="Pfam" id="PF00633">
    <property type="entry name" value="HHH"/>
    <property type="match status" value="1"/>
</dbReference>
<evidence type="ECO:0000259" key="13">
    <source>
        <dbReference type="SMART" id="SM00478"/>
    </source>
</evidence>
<comment type="caution">
    <text evidence="14">The sequence shown here is derived from an EMBL/GenBank/DDBJ whole genome shotgun (WGS) entry which is preliminary data.</text>
</comment>
<dbReference type="SMART" id="SM00525">
    <property type="entry name" value="FES"/>
    <property type="match status" value="1"/>
</dbReference>
<keyword evidence="14" id="KW-0255">Endonuclease</keyword>
<evidence type="ECO:0000256" key="7">
    <source>
        <dbReference type="ARBA" id="ARBA00023014"/>
    </source>
</evidence>
<evidence type="ECO:0000256" key="8">
    <source>
        <dbReference type="ARBA" id="ARBA00023125"/>
    </source>
</evidence>
<dbReference type="PANTHER" id="PTHR43286">
    <property type="entry name" value="ENDONUCLEASE III-LIKE PROTEIN 1"/>
    <property type="match status" value="1"/>
</dbReference>
<keyword evidence="3 12" id="KW-0479">Metal-binding</keyword>
<comment type="similarity">
    <text evidence="1 12">Belongs to the Nth/MutY family.</text>
</comment>
<dbReference type="EC" id="4.2.99.18" evidence="12"/>
<dbReference type="InterPro" id="IPR005759">
    <property type="entry name" value="Nth"/>
</dbReference>
<gene>
    <name evidence="12" type="primary">nth</name>
    <name evidence="14" type="ORF">ENJ61_09125</name>
</gene>
<protein>
    <recommendedName>
        <fullName evidence="12">Endonuclease III</fullName>
        <ecNumber evidence="12">4.2.99.18</ecNumber>
    </recommendedName>
    <alternativeName>
        <fullName evidence="12">DNA-(apurinic or apyrimidinic site) lyase</fullName>
    </alternativeName>
</protein>
<dbReference type="CDD" id="cd00056">
    <property type="entry name" value="ENDO3c"/>
    <property type="match status" value="1"/>
</dbReference>
<dbReference type="GO" id="GO:0046872">
    <property type="term" value="F:metal ion binding"/>
    <property type="evidence" value="ECO:0007669"/>
    <property type="project" value="UniProtKB-KW"/>
</dbReference>
<dbReference type="GO" id="GO:0051539">
    <property type="term" value="F:4 iron, 4 sulfur cluster binding"/>
    <property type="evidence" value="ECO:0007669"/>
    <property type="project" value="UniProtKB-UniRule"/>
</dbReference>
<accession>A0A7C5L8S5</accession>
<dbReference type="PROSITE" id="PS00764">
    <property type="entry name" value="ENDONUCLEASE_III_1"/>
    <property type="match status" value="1"/>
</dbReference>
<dbReference type="Gene3D" id="1.10.1670.10">
    <property type="entry name" value="Helix-hairpin-Helix base-excision DNA repair enzymes (C-terminal)"/>
    <property type="match status" value="1"/>
</dbReference>
<evidence type="ECO:0000313" key="14">
    <source>
        <dbReference type="EMBL" id="HHJ65048.1"/>
    </source>
</evidence>
<feature type="binding site" evidence="12">
    <location>
        <position position="193"/>
    </location>
    <ligand>
        <name>[4Fe-4S] cluster</name>
        <dbReference type="ChEBI" id="CHEBI:49883"/>
    </ligand>
</feature>
<evidence type="ECO:0000256" key="5">
    <source>
        <dbReference type="ARBA" id="ARBA00022801"/>
    </source>
</evidence>
<keyword evidence="7 12" id="KW-0411">Iron-sulfur</keyword>
<name>A0A7C5L8S5_AQUAO</name>
<dbReference type="InterPro" id="IPR011257">
    <property type="entry name" value="DNA_glycosylase"/>
</dbReference>
<feature type="domain" description="HhH-GPD" evidence="13">
    <location>
        <begin position="44"/>
        <end position="191"/>
    </location>
</feature>
<evidence type="ECO:0000256" key="11">
    <source>
        <dbReference type="ARBA" id="ARBA00023295"/>
    </source>
</evidence>
<feature type="binding site" evidence="12">
    <location>
        <position position="203"/>
    </location>
    <ligand>
        <name>[4Fe-4S] cluster</name>
        <dbReference type="ChEBI" id="CHEBI:49883"/>
    </ligand>
</feature>
<dbReference type="Pfam" id="PF00730">
    <property type="entry name" value="HhH-GPD"/>
    <property type="match status" value="1"/>
</dbReference>
<dbReference type="GO" id="GO:0000703">
    <property type="term" value="F:oxidized pyrimidine nucleobase lesion DNA N-glycosylase activity"/>
    <property type="evidence" value="ECO:0007669"/>
    <property type="project" value="TreeGrafter"/>
</dbReference>
<comment type="catalytic activity">
    <reaction evidence="12">
        <text>2'-deoxyribonucleotide-(2'-deoxyribose 5'-phosphate)-2'-deoxyribonucleotide-DNA = a 3'-end 2'-deoxyribonucleotide-(2,3-dehydro-2,3-deoxyribose 5'-phosphate)-DNA + a 5'-end 5'-phospho-2'-deoxyribonucleoside-DNA + H(+)</text>
        <dbReference type="Rhea" id="RHEA:66592"/>
        <dbReference type="Rhea" id="RHEA-COMP:13180"/>
        <dbReference type="Rhea" id="RHEA-COMP:16897"/>
        <dbReference type="Rhea" id="RHEA-COMP:17067"/>
        <dbReference type="ChEBI" id="CHEBI:15378"/>
        <dbReference type="ChEBI" id="CHEBI:136412"/>
        <dbReference type="ChEBI" id="CHEBI:157695"/>
        <dbReference type="ChEBI" id="CHEBI:167181"/>
        <dbReference type="EC" id="4.2.99.18"/>
    </reaction>
</comment>
<dbReference type="SMART" id="SM00478">
    <property type="entry name" value="ENDO3c"/>
    <property type="match status" value="1"/>
</dbReference>
<dbReference type="GO" id="GO:0006285">
    <property type="term" value="P:base-excision repair, AP site formation"/>
    <property type="evidence" value="ECO:0007669"/>
    <property type="project" value="TreeGrafter"/>
</dbReference>
<dbReference type="Gene3D" id="1.10.340.30">
    <property type="entry name" value="Hypothetical protein, domain 2"/>
    <property type="match status" value="1"/>
</dbReference>
<evidence type="ECO:0000256" key="9">
    <source>
        <dbReference type="ARBA" id="ARBA00023204"/>
    </source>
</evidence>
<dbReference type="GO" id="GO:0006289">
    <property type="term" value="P:nucleotide-excision repair"/>
    <property type="evidence" value="ECO:0007669"/>
    <property type="project" value="TreeGrafter"/>
</dbReference>
<dbReference type="InterPro" id="IPR004036">
    <property type="entry name" value="Endonuclease-III-like_CS2"/>
</dbReference>
<proteinExistence type="inferred from homology"/>
<dbReference type="PIRSF" id="PIRSF001435">
    <property type="entry name" value="Nth"/>
    <property type="match status" value="1"/>
</dbReference>
<dbReference type="InterPro" id="IPR003651">
    <property type="entry name" value="Endonuclease3_FeS-loop_motif"/>
</dbReference>
<dbReference type="HAMAP" id="MF_00942">
    <property type="entry name" value="Nth"/>
    <property type="match status" value="1"/>
</dbReference>
<keyword evidence="2 12" id="KW-0004">4Fe-4S</keyword>
<comment type="function">
    <text evidence="12">DNA repair enzyme that has both DNA N-glycosylase activity and AP-lyase activity. The DNA N-glycosylase activity releases various damaged pyrimidines from DNA by cleaving the N-glycosidic bond, leaving an AP (apurinic/apyrimidinic) site. The AP-lyase activity cleaves the phosphodiester bond 3' to the AP site by a beta-elimination, leaving a 3'-terminal unsaturated sugar and a product with a terminal 5'-phosphate.</text>
</comment>
<evidence type="ECO:0000256" key="6">
    <source>
        <dbReference type="ARBA" id="ARBA00023004"/>
    </source>
</evidence>